<feature type="domain" description="PpiC" evidence="7">
    <location>
        <begin position="1"/>
        <end position="119"/>
    </location>
</feature>
<dbReference type="SUPFAM" id="SSF54534">
    <property type="entry name" value="FKBP-like"/>
    <property type="match status" value="1"/>
</dbReference>
<dbReference type="HOGENOM" id="CLU_090028_4_0_1"/>
<dbReference type="OrthoDB" id="2530521at2759"/>
<dbReference type="InterPro" id="IPR046357">
    <property type="entry name" value="PPIase_dom_sf"/>
</dbReference>
<evidence type="ECO:0000256" key="1">
    <source>
        <dbReference type="ARBA" id="ARBA00000971"/>
    </source>
</evidence>
<protein>
    <recommendedName>
        <fullName evidence="5">Peptidyl-prolyl cis-trans isomerase</fullName>
        <ecNumber evidence="5">5.2.1.8</ecNumber>
    </recommendedName>
</protein>
<dbReference type="PANTHER" id="PTHR10657:SF4">
    <property type="entry name" value="PEPTIDYL-PROLYL CIS-TRANS ISOMERASE-RELATED"/>
    <property type="match status" value="1"/>
</dbReference>
<evidence type="ECO:0000256" key="3">
    <source>
        <dbReference type="ARBA" id="ARBA00023235"/>
    </source>
</evidence>
<reference evidence="8 10" key="1">
    <citation type="journal article" date="2012" name="Nature">
        <title>Algal genomes reveal evolutionary mosaicism and the fate of nucleomorphs.</title>
        <authorList>
            <consortium name="DOE Joint Genome Institute"/>
            <person name="Curtis B.A."/>
            <person name="Tanifuji G."/>
            <person name="Burki F."/>
            <person name="Gruber A."/>
            <person name="Irimia M."/>
            <person name="Maruyama S."/>
            <person name="Arias M.C."/>
            <person name="Ball S.G."/>
            <person name="Gile G.H."/>
            <person name="Hirakawa Y."/>
            <person name="Hopkins J.F."/>
            <person name="Kuo A."/>
            <person name="Rensing S.A."/>
            <person name="Schmutz J."/>
            <person name="Symeonidi A."/>
            <person name="Elias M."/>
            <person name="Eveleigh R.J."/>
            <person name="Herman E.K."/>
            <person name="Klute M.J."/>
            <person name="Nakayama T."/>
            <person name="Obornik M."/>
            <person name="Reyes-Prieto A."/>
            <person name="Armbrust E.V."/>
            <person name="Aves S.J."/>
            <person name="Beiko R.G."/>
            <person name="Coutinho P."/>
            <person name="Dacks J.B."/>
            <person name="Durnford D.G."/>
            <person name="Fast N.M."/>
            <person name="Green B.R."/>
            <person name="Grisdale C.J."/>
            <person name="Hempel F."/>
            <person name="Henrissat B."/>
            <person name="Hoppner M.P."/>
            <person name="Ishida K."/>
            <person name="Kim E."/>
            <person name="Koreny L."/>
            <person name="Kroth P.G."/>
            <person name="Liu Y."/>
            <person name="Malik S.B."/>
            <person name="Maier U.G."/>
            <person name="McRose D."/>
            <person name="Mock T."/>
            <person name="Neilson J.A."/>
            <person name="Onodera N.T."/>
            <person name="Poole A.M."/>
            <person name="Pritham E.J."/>
            <person name="Richards T.A."/>
            <person name="Rocap G."/>
            <person name="Roy S.W."/>
            <person name="Sarai C."/>
            <person name="Schaack S."/>
            <person name="Shirato S."/>
            <person name="Slamovits C.H."/>
            <person name="Spencer D.F."/>
            <person name="Suzuki S."/>
            <person name="Worden A.Z."/>
            <person name="Zauner S."/>
            <person name="Barry K."/>
            <person name="Bell C."/>
            <person name="Bharti A.K."/>
            <person name="Crow J.A."/>
            <person name="Grimwood J."/>
            <person name="Kramer R."/>
            <person name="Lindquist E."/>
            <person name="Lucas S."/>
            <person name="Salamov A."/>
            <person name="McFadden G.I."/>
            <person name="Lane C.E."/>
            <person name="Keeling P.J."/>
            <person name="Gray M.W."/>
            <person name="Grigoriev I.V."/>
            <person name="Archibald J.M."/>
        </authorList>
    </citation>
    <scope>NUCLEOTIDE SEQUENCE</scope>
    <source>
        <strain evidence="8 10">CCMP2712</strain>
    </source>
</reference>
<dbReference type="GO" id="GO:0003755">
    <property type="term" value="F:peptidyl-prolyl cis-trans isomerase activity"/>
    <property type="evidence" value="ECO:0007669"/>
    <property type="project" value="UniProtKB-UniRule"/>
</dbReference>
<dbReference type="EnsemblProtists" id="EKX37136">
    <property type="protein sequence ID" value="EKX37136"/>
    <property type="gene ID" value="GUITHDRAFT_97376"/>
</dbReference>
<dbReference type="RefSeq" id="XP_005824116.1">
    <property type="nucleotide sequence ID" value="XM_005824059.1"/>
</dbReference>
<dbReference type="Gene3D" id="3.10.50.40">
    <property type="match status" value="1"/>
</dbReference>
<organism evidence="8">
    <name type="scientific">Guillardia theta (strain CCMP2712)</name>
    <name type="common">Cryptophyte</name>
    <dbReference type="NCBI Taxonomy" id="905079"/>
    <lineage>
        <taxon>Eukaryota</taxon>
        <taxon>Cryptophyceae</taxon>
        <taxon>Pyrenomonadales</taxon>
        <taxon>Geminigeraceae</taxon>
        <taxon>Guillardia</taxon>
    </lineage>
</organism>
<dbReference type="EMBL" id="JH993063">
    <property type="protein sequence ID" value="EKX37136.1"/>
    <property type="molecule type" value="Genomic_DNA"/>
</dbReference>
<dbReference type="PANTHER" id="PTHR10657">
    <property type="entry name" value="PEPTIDYL-PROLYL CIS-TRANS ISOMERASE"/>
    <property type="match status" value="1"/>
</dbReference>
<dbReference type="PROSITE" id="PS50198">
    <property type="entry name" value="PPIC_PPIASE_2"/>
    <property type="match status" value="1"/>
</dbReference>
<evidence type="ECO:0000313" key="8">
    <source>
        <dbReference type="EMBL" id="EKX37136.1"/>
    </source>
</evidence>
<dbReference type="GeneID" id="17293897"/>
<dbReference type="FunFam" id="3.10.50.40:FF:000010">
    <property type="entry name" value="Peptidyl-prolyl cis-trans isomerase Pin1"/>
    <property type="match status" value="1"/>
</dbReference>
<dbReference type="PaxDb" id="55529-EKX37136"/>
<sequence length="119" mass="13024">MSTVGAQHLLIKHQGSRRPASWKDESGAEIKKRTKEQAREILLQHKQAIMNSPNPAQKFGELASIHSDCSSAKNNGSLGVFGRGEMQKAFEDAAFALKVGEISDVVDSDSGLHIIYRFS</sequence>
<keyword evidence="3 4" id="KW-0413">Isomerase</keyword>
<dbReference type="AlphaFoldDB" id="L1ILK7"/>
<proteinExistence type="predicted"/>
<keyword evidence="10" id="KW-1185">Reference proteome</keyword>
<evidence type="ECO:0000256" key="5">
    <source>
        <dbReference type="RuleBase" id="RU363014"/>
    </source>
</evidence>
<comment type="catalytic activity">
    <reaction evidence="1 5">
        <text>[protein]-peptidylproline (omega=180) = [protein]-peptidylproline (omega=0)</text>
        <dbReference type="Rhea" id="RHEA:16237"/>
        <dbReference type="Rhea" id="RHEA-COMP:10747"/>
        <dbReference type="Rhea" id="RHEA-COMP:10748"/>
        <dbReference type="ChEBI" id="CHEBI:83833"/>
        <dbReference type="ChEBI" id="CHEBI:83834"/>
        <dbReference type="EC" id="5.2.1.8"/>
    </reaction>
</comment>
<dbReference type="Pfam" id="PF00639">
    <property type="entry name" value="Rotamase"/>
    <property type="match status" value="1"/>
</dbReference>
<evidence type="ECO:0000313" key="9">
    <source>
        <dbReference type="EnsemblProtists" id="EKX37136"/>
    </source>
</evidence>
<dbReference type="GO" id="GO:0005634">
    <property type="term" value="C:nucleus"/>
    <property type="evidence" value="ECO:0007669"/>
    <property type="project" value="TreeGrafter"/>
</dbReference>
<evidence type="ECO:0000259" key="7">
    <source>
        <dbReference type="PROSITE" id="PS50198"/>
    </source>
</evidence>
<dbReference type="EC" id="5.2.1.8" evidence="5"/>
<dbReference type="GO" id="GO:0005829">
    <property type="term" value="C:cytosol"/>
    <property type="evidence" value="ECO:0007669"/>
    <property type="project" value="TreeGrafter"/>
</dbReference>
<reference evidence="9" key="3">
    <citation type="submission" date="2016-03" db="UniProtKB">
        <authorList>
            <consortium name="EnsemblProtists"/>
        </authorList>
    </citation>
    <scope>IDENTIFICATION</scope>
</reference>
<dbReference type="InterPro" id="IPR000297">
    <property type="entry name" value="PPIase_PpiC"/>
</dbReference>
<evidence type="ECO:0000313" key="10">
    <source>
        <dbReference type="Proteomes" id="UP000011087"/>
    </source>
</evidence>
<dbReference type="InterPro" id="IPR051370">
    <property type="entry name" value="PPIase_Pin1"/>
</dbReference>
<accession>L1ILK7</accession>
<dbReference type="KEGG" id="gtt:GUITHDRAFT_97376"/>
<reference evidence="10" key="2">
    <citation type="submission" date="2012-11" db="EMBL/GenBank/DDBJ databases">
        <authorList>
            <person name="Kuo A."/>
            <person name="Curtis B.A."/>
            <person name="Tanifuji G."/>
            <person name="Burki F."/>
            <person name="Gruber A."/>
            <person name="Irimia M."/>
            <person name="Maruyama S."/>
            <person name="Arias M.C."/>
            <person name="Ball S.G."/>
            <person name="Gile G.H."/>
            <person name="Hirakawa Y."/>
            <person name="Hopkins J.F."/>
            <person name="Rensing S.A."/>
            <person name="Schmutz J."/>
            <person name="Symeonidi A."/>
            <person name="Elias M."/>
            <person name="Eveleigh R.J."/>
            <person name="Herman E.K."/>
            <person name="Klute M.J."/>
            <person name="Nakayama T."/>
            <person name="Obornik M."/>
            <person name="Reyes-Prieto A."/>
            <person name="Armbrust E.V."/>
            <person name="Aves S.J."/>
            <person name="Beiko R.G."/>
            <person name="Coutinho P."/>
            <person name="Dacks J.B."/>
            <person name="Durnford D.G."/>
            <person name="Fast N.M."/>
            <person name="Green B.R."/>
            <person name="Grisdale C."/>
            <person name="Hempe F."/>
            <person name="Henrissat B."/>
            <person name="Hoppner M.P."/>
            <person name="Ishida K.-I."/>
            <person name="Kim E."/>
            <person name="Koreny L."/>
            <person name="Kroth P.G."/>
            <person name="Liu Y."/>
            <person name="Malik S.-B."/>
            <person name="Maier U.G."/>
            <person name="McRose D."/>
            <person name="Mock T."/>
            <person name="Neilson J.A."/>
            <person name="Onodera N.T."/>
            <person name="Poole A.M."/>
            <person name="Pritham E.J."/>
            <person name="Richards T.A."/>
            <person name="Rocap G."/>
            <person name="Roy S.W."/>
            <person name="Sarai C."/>
            <person name="Schaack S."/>
            <person name="Shirato S."/>
            <person name="Slamovits C.H."/>
            <person name="Spencer D.F."/>
            <person name="Suzuki S."/>
            <person name="Worden A.Z."/>
            <person name="Zauner S."/>
            <person name="Barry K."/>
            <person name="Bell C."/>
            <person name="Bharti A.K."/>
            <person name="Crow J.A."/>
            <person name="Grimwood J."/>
            <person name="Kramer R."/>
            <person name="Lindquist E."/>
            <person name="Lucas S."/>
            <person name="Salamov A."/>
            <person name="McFadden G.I."/>
            <person name="Lane C.E."/>
            <person name="Keeling P.J."/>
            <person name="Gray M.W."/>
            <person name="Grigoriev I.V."/>
            <person name="Archibald J.M."/>
        </authorList>
    </citation>
    <scope>NUCLEOTIDE SEQUENCE</scope>
    <source>
        <strain evidence="10">CCMP2712</strain>
    </source>
</reference>
<evidence type="ECO:0000256" key="4">
    <source>
        <dbReference type="PROSITE-ProRule" id="PRU00278"/>
    </source>
</evidence>
<dbReference type="eggNOG" id="KOG3259">
    <property type="taxonomic scope" value="Eukaryota"/>
</dbReference>
<dbReference type="STRING" id="905079.L1ILK7"/>
<evidence type="ECO:0000256" key="2">
    <source>
        <dbReference type="ARBA" id="ARBA00023110"/>
    </source>
</evidence>
<dbReference type="OMA" id="DEVQCLH"/>
<dbReference type="Proteomes" id="UP000011087">
    <property type="component" value="Unassembled WGS sequence"/>
</dbReference>
<feature type="region of interest" description="Disordered" evidence="6">
    <location>
        <begin position="1"/>
        <end position="29"/>
    </location>
</feature>
<name>L1ILK7_GUITC</name>
<evidence type="ECO:0000256" key="6">
    <source>
        <dbReference type="SAM" id="MobiDB-lite"/>
    </source>
</evidence>
<gene>
    <name evidence="8" type="ORF">GUITHDRAFT_97376</name>
</gene>
<keyword evidence="2 4" id="KW-0697">Rotamase</keyword>